<gene>
    <name evidence="1" type="ORF">B0F89_14512</name>
</gene>
<sequence>MKGLNGYYSSAVGFNENKFTENYIDEFRDFVYDFLEGTYGRLELLNWLEKKDELIRFDIGNFEPETNEIDIYVTRYSDYTYMKITINVTEVHWFDIKKAVNGIFCIVSKNHEFLLEKYYNFNIRL</sequence>
<accession>A0AB36ZUQ6</accession>
<evidence type="ECO:0000313" key="1">
    <source>
        <dbReference type="EMBL" id="PPK57723.1"/>
    </source>
</evidence>
<organism evidence="1 2">
    <name type="scientific">Malaciobacter marinus</name>
    <dbReference type="NCBI Taxonomy" id="505249"/>
    <lineage>
        <taxon>Bacteria</taxon>
        <taxon>Pseudomonadati</taxon>
        <taxon>Campylobacterota</taxon>
        <taxon>Epsilonproteobacteria</taxon>
        <taxon>Campylobacterales</taxon>
        <taxon>Arcobacteraceae</taxon>
        <taxon>Malaciobacter</taxon>
    </lineage>
</organism>
<dbReference type="RefSeq" id="WP_104412879.1">
    <property type="nucleotide sequence ID" value="NZ_PTIW01000045.1"/>
</dbReference>
<dbReference type="Proteomes" id="UP000239861">
    <property type="component" value="Unassembled WGS sequence"/>
</dbReference>
<name>A0AB36ZUQ6_9BACT</name>
<reference evidence="1 2" key="1">
    <citation type="submission" date="2018-02" db="EMBL/GenBank/DDBJ databases">
        <title>Subsurface microbial communities from deep shales in Ohio and West Virginia, USA.</title>
        <authorList>
            <person name="Wrighton K."/>
        </authorList>
    </citation>
    <scope>NUCLEOTIDE SEQUENCE [LARGE SCALE GENOMIC DNA]</scope>
    <source>
        <strain evidence="1 2">MARC-MIP3H16</strain>
    </source>
</reference>
<dbReference type="EMBL" id="PTIW01000045">
    <property type="protein sequence ID" value="PPK57723.1"/>
    <property type="molecule type" value="Genomic_DNA"/>
</dbReference>
<proteinExistence type="predicted"/>
<comment type="caution">
    <text evidence="1">The sequence shown here is derived from an EMBL/GenBank/DDBJ whole genome shotgun (WGS) entry which is preliminary data.</text>
</comment>
<protein>
    <submittedName>
        <fullName evidence="1">Uncharacterized protein</fullName>
    </submittedName>
</protein>
<dbReference type="AlphaFoldDB" id="A0AB36ZUQ6"/>
<evidence type="ECO:0000313" key="2">
    <source>
        <dbReference type="Proteomes" id="UP000239861"/>
    </source>
</evidence>